<proteinExistence type="predicted"/>
<dbReference type="AlphaFoldDB" id="A0A508X993"/>
<name>A0A508X993_9HYPH</name>
<dbReference type="EMBL" id="CABFNB010000161">
    <property type="protein sequence ID" value="VTZ65625.1"/>
    <property type="molecule type" value="Genomic_DNA"/>
</dbReference>
<reference evidence="1" key="1">
    <citation type="submission" date="2019-06" db="EMBL/GenBank/DDBJ databases">
        <authorList>
            <person name="Le Quere A."/>
            <person name="Colella S."/>
        </authorList>
    </citation>
    <scope>NUCLEOTIDE SEQUENCE</scope>
    <source>
        <strain evidence="1">EmedicaeMD41</strain>
    </source>
</reference>
<organism evidence="1">
    <name type="scientific">Sinorhizobium medicae</name>
    <dbReference type="NCBI Taxonomy" id="110321"/>
    <lineage>
        <taxon>Bacteria</taxon>
        <taxon>Pseudomonadati</taxon>
        <taxon>Pseudomonadota</taxon>
        <taxon>Alphaproteobacteria</taxon>
        <taxon>Hyphomicrobiales</taxon>
        <taxon>Rhizobiaceae</taxon>
        <taxon>Sinorhizobium/Ensifer group</taxon>
        <taxon>Sinorhizobium</taxon>
    </lineage>
</organism>
<dbReference type="Proteomes" id="UP000507954">
    <property type="component" value="Unassembled WGS sequence"/>
</dbReference>
<protein>
    <submittedName>
        <fullName evidence="1">Uncharacterized protein</fullName>
    </submittedName>
</protein>
<sequence length="24" mass="2815">MIGVRIMLILILFEFLSKSKISYV</sequence>
<evidence type="ECO:0000313" key="1">
    <source>
        <dbReference type="EMBL" id="VTZ65625.1"/>
    </source>
</evidence>
<accession>A0A508X993</accession>
<gene>
    <name evidence="1" type="ORF">EMEDMD4_90117</name>
</gene>